<dbReference type="Proteomes" id="UP000309561">
    <property type="component" value="Unassembled WGS sequence"/>
</dbReference>
<name>A0A4U2Z9D4_9BACT</name>
<dbReference type="OrthoDB" id="5334751at2"/>
<accession>A0A4U2Z9D4</accession>
<evidence type="ECO:0000313" key="2">
    <source>
        <dbReference type="EMBL" id="TKI70937.1"/>
    </source>
</evidence>
<feature type="transmembrane region" description="Helical" evidence="1">
    <location>
        <begin position="6"/>
        <end position="25"/>
    </location>
</feature>
<evidence type="ECO:0000256" key="1">
    <source>
        <dbReference type="SAM" id="Phobius"/>
    </source>
</evidence>
<protein>
    <submittedName>
        <fullName evidence="2">Uncharacterized protein</fullName>
    </submittedName>
</protein>
<keyword evidence="3" id="KW-1185">Reference proteome</keyword>
<dbReference type="AlphaFoldDB" id="A0A4U2Z9D4"/>
<dbReference type="Pfam" id="PF02635">
    <property type="entry name" value="DsrE"/>
    <property type="match status" value="1"/>
</dbReference>
<keyword evidence="1" id="KW-1133">Transmembrane helix</keyword>
<gene>
    <name evidence="2" type="ORF">FCU45_00670</name>
</gene>
<keyword evidence="1" id="KW-0472">Membrane</keyword>
<comment type="caution">
    <text evidence="2">The sequence shown here is derived from an EMBL/GenBank/DDBJ whole genome shotgun (WGS) entry which is preliminary data.</text>
</comment>
<organism evidence="2 3">
    <name type="scientific">Sulfurimonas crateris</name>
    <dbReference type="NCBI Taxonomy" id="2574727"/>
    <lineage>
        <taxon>Bacteria</taxon>
        <taxon>Pseudomonadati</taxon>
        <taxon>Campylobacterota</taxon>
        <taxon>Epsilonproteobacteria</taxon>
        <taxon>Campylobacterales</taxon>
        <taxon>Sulfurimonadaceae</taxon>
        <taxon>Sulfurimonas</taxon>
    </lineage>
</organism>
<sequence>MLKEQNLHHFFTFIVMLLIFTVCLIDYELCQIFKRDYVIRVTQQSSQIFYNSHMHQKMQNYLRRVEMNLKKLVAGILGVFLLVSSVNADTNESKNTKKIVVTITDSSIVKSGFGLAVANAMQDAGIQSTVFVSAEAVDFALKDGNHEKFAGSSAQEWITQLIKKGGKVMICEGFVKLGGIKNSDMVDGVGVSSPANLAGALYVPNTQAMTF</sequence>
<dbReference type="InterPro" id="IPR003787">
    <property type="entry name" value="Sulphur_relay_DsrE/F-like"/>
</dbReference>
<dbReference type="SUPFAM" id="SSF75169">
    <property type="entry name" value="DsrEFH-like"/>
    <property type="match status" value="1"/>
</dbReference>
<dbReference type="InterPro" id="IPR027396">
    <property type="entry name" value="DsrEFH-like"/>
</dbReference>
<dbReference type="Gene3D" id="3.40.1260.10">
    <property type="entry name" value="DsrEFH-like"/>
    <property type="match status" value="1"/>
</dbReference>
<reference evidence="2 3" key="1">
    <citation type="submission" date="2019-04" db="EMBL/GenBank/DDBJ databases">
        <title>Sulfurimonas crateris sp. nov. a facultative anaerobic sulfur-oxidizing chemolithautotrophic bacterium isolated from a terrestrial mud vulcano.</title>
        <authorList>
            <person name="Ratnikova N.M."/>
            <person name="Slobodkin A.I."/>
            <person name="Merkel A.Y."/>
            <person name="Novikov A."/>
            <person name="Bonch-Osmolovskaya E.A."/>
            <person name="Slobodkina G.B."/>
        </authorList>
    </citation>
    <scope>NUCLEOTIDE SEQUENCE [LARGE SCALE GENOMIC DNA]</scope>
    <source>
        <strain evidence="2 3">SN118</strain>
    </source>
</reference>
<evidence type="ECO:0000313" key="3">
    <source>
        <dbReference type="Proteomes" id="UP000309561"/>
    </source>
</evidence>
<dbReference type="EMBL" id="SZPX01000001">
    <property type="protein sequence ID" value="TKI70937.1"/>
    <property type="molecule type" value="Genomic_DNA"/>
</dbReference>
<keyword evidence="1" id="KW-0812">Transmembrane</keyword>
<proteinExistence type="predicted"/>